<evidence type="ECO:0000313" key="1">
    <source>
        <dbReference type="EMBL" id="OBZ73554.1"/>
    </source>
</evidence>
<sequence>MASATIKATIGGSTASLLVIYPHADNISNAELRAELLVIKEWFIAFNTDKHDVKDKKPSSTKSHPASVMLTTRDLHVSDTSPHERVHITGRVSTAAAWALDPKENNCCVHIYAKNNKLSDGYESWLLKSTQKSKLGSPSIVEKVAAALRNDRGTLGEGHLA</sequence>
<name>A0A1C7MEX3_GRIFR</name>
<reference evidence="1 2" key="1">
    <citation type="submission" date="2016-03" db="EMBL/GenBank/DDBJ databases">
        <title>Whole genome sequencing of Grifola frondosa 9006-11.</title>
        <authorList>
            <person name="Min B."/>
            <person name="Park H."/>
            <person name="Kim J.-G."/>
            <person name="Cho H."/>
            <person name="Oh Y.-L."/>
            <person name="Kong W.-S."/>
            <person name="Choi I.-G."/>
        </authorList>
    </citation>
    <scope>NUCLEOTIDE SEQUENCE [LARGE SCALE GENOMIC DNA]</scope>
    <source>
        <strain evidence="1 2">9006-11</strain>
    </source>
</reference>
<dbReference type="OrthoDB" id="2984947at2759"/>
<keyword evidence="2" id="KW-1185">Reference proteome</keyword>
<proteinExistence type="predicted"/>
<evidence type="ECO:0000313" key="2">
    <source>
        <dbReference type="Proteomes" id="UP000092993"/>
    </source>
</evidence>
<dbReference type="AlphaFoldDB" id="A0A1C7MEX3"/>
<protein>
    <submittedName>
        <fullName evidence="1">Uncharacterized protein</fullName>
    </submittedName>
</protein>
<dbReference type="EMBL" id="LUGG01000006">
    <property type="protein sequence ID" value="OBZ73554.1"/>
    <property type="molecule type" value="Genomic_DNA"/>
</dbReference>
<dbReference type="OMA" id="KENNCCV"/>
<accession>A0A1C7MEX3</accession>
<gene>
    <name evidence="1" type="ORF">A0H81_06342</name>
</gene>
<organism evidence="1 2">
    <name type="scientific">Grifola frondosa</name>
    <name type="common">Maitake</name>
    <name type="synonym">Polyporus frondosus</name>
    <dbReference type="NCBI Taxonomy" id="5627"/>
    <lineage>
        <taxon>Eukaryota</taxon>
        <taxon>Fungi</taxon>
        <taxon>Dikarya</taxon>
        <taxon>Basidiomycota</taxon>
        <taxon>Agaricomycotina</taxon>
        <taxon>Agaricomycetes</taxon>
        <taxon>Polyporales</taxon>
        <taxon>Grifolaceae</taxon>
        <taxon>Grifola</taxon>
    </lineage>
</organism>
<dbReference type="Proteomes" id="UP000092993">
    <property type="component" value="Unassembled WGS sequence"/>
</dbReference>
<comment type="caution">
    <text evidence="1">The sequence shown here is derived from an EMBL/GenBank/DDBJ whole genome shotgun (WGS) entry which is preliminary data.</text>
</comment>